<dbReference type="InterPro" id="IPR005162">
    <property type="entry name" value="Retrotrans_gag_dom"/>
</dbReference>
<protein>
    <recommendedName>
        <fullName evidence="1">Retrotransposon gag domain-containing protein</fullName>
    </recommendedName>
</protein>
<dbReference type="Pfam" id="PF03732">
    <property type="entry name" value="Retrotrans_gag"/>
    <property type="match status" value="1"/>
</dbReference>
<evidence type="ECO:0000313" key="2">
    <source>
        <dbReference type="EMBL" id="PKU65070.1"/>
    </source>
</evidence>
<feature type="domain" description="Retrotransposon gag" evidence="1">
    <location>
        <begin position="49"/>
        <end position="142"/>
    </location>
</feature>
<gene>
    <name evidence="2" type="ORF">MA16_Dca004685</name>
</gene>
<evidence type="ECO:0000313" key="3">
    <source>
        <dbReference type="Proteomes" id="UP000233837"/>
    </source>
</evidence>
<proteinExistence type="predicted"/>
<name>A0A2I0VNU7_9ASPA</name>
<organism evidence="2 3">
    <name type="scientific">Dendrobium catenatum</name>
    <dbReference type="NCBI Taxonomy" id="906689"/>
    <lineage>
        <taxon>Eukaryota</taxon>
        <taxon>Viridiplantae</taxon>
        <taxon>Streptophyta</taxon>
        <taxon>Embryophyta</taxon>
        <taxon>Tracheophyta</taxon>
        <taxon>Spermatophyta</taxon>
        <taxon>Magnoliopsida</taxon>
        <taxon>Liliopsida</taxon>
        <taxon>Asparagales</taxon>
        <taxon>Orchidaceae</taxon>
        <taxon>Epidendroideae</taxon>
        <taxon>Malaxideae</taxon>
        <taxon>Dendrobiinae</taxon>
        <taxon>Dendrobium</taxon>
    </lineage>
</organism>
<reference evidence="2 3" key="2">
    <citation type="journal article" date="2017" name="Nature">
        <title>The Apostasia genome and the evolution of orchids.</title>
        <authorList>
            <person name="Zhang G.Q."/>
            <person name="Liu K.W."/>
            <person name="Li Z."/>
            <person name="Lohaus R."/>
            <person name="Hsiao Y.Y."/>
            <person name="Niu S.C."/>
            <person name="Wang J.Y."/>
            <person name="Lin Y.C."/>
            <person name="Xu Q."/>
            <person name="Chen L.J."/>
            <person name="Yoshida K."/>
            <person name="Fujiwara S."/>
            <person name="Wang Z.W."/>
            <person name="Zhang Y.Q."/>
            <person name="Mitsuda N."/>
            <person name="Wang M."/>
            <person name="Liu G.H."/>
            <person name="Pecoraro L."/>
            <person name="Huang H.X."/>
            <person name="Xiao X.J."/>
            <person name="Lin M."/>
            <person name="Wu X.Y."/>
            <person name="Wu W.L."/>
            <person name="Chen Y.Y."/>
            <person name="Chang S.B."/>
            <person name="Sakamoto S."/>
            <person name="Ohme-Takagi M."/>
            <person name="Yagi M."/>
            <person name="Zeng S.J."/>
            <person name="Shen C.Y."/>
            <person name="Yeh C.M."/>
            <person name="Luo Y.B."/>
            <person name="Tsai W.C."/>
            <person name="Van de Peer Y."/>
            <person name="Liu Z.J."/>
        </authorList>
    </citation>
    <scope>NUCLEOTIDE SEQUENCE [LARGE SCALE GENOMIC DNA]</scope>
    <source>
        <tissue evidence="2">The whole plant</tissue>
    </source>
</reference>
<dbReference type="AlphaFoldDB" id="A0A2I0VNU7"/>
<dbReference type="Proteomes" id="UP000233837">
    <property type="component" value="Unassembled WGS sequence"/>
</dbReference>
<evidence type="ECO:0000259" key="1">
    <source>
        <dbReference type="Pfam" id="PF03732"/>
    </source>
</evidence>
<keyword evidence="3" id="KW-1185">Reference proteome</keyword>
<sequence length="145" mass="17455">MDKYLKLFQDMRPPLFKGVEGPIEAENWLLRIEKILEGMNCPEEKKVALATFALEGEAERWWRGLYQDKFEGIQNIQINWDDFTQIFRDWFVPLTVRRQMQDKFMRLVQGERSVMQYEAEFTTLSRYAPQLIQTAEEKCLKFYLD</sequence>
<dbReference type="EMBL" id="KZ503378">
    <property type="protein sequence ID" value="PKU65070.1"/>
    <property type="molecule type" value="Genomic_DNA"/>
</dbReference>
<reference evidence="2 3" key="1">
    <citation type="journal article" date="2016" name="Sci. Rep.">
        <title>The Dendrobium catenatum Lindl. genome sequence provides insights into polysaccharide synthase, floral development and adaptive evolution.</title>
        <authorList>
            <person name="Zhang G.Q."/>
            <person name="Xu Q."/>
            <person name="Bian C."/>
            <person name="Tsai W.C."/>
            <person name="Yeh C.M."/>
            <person name="Liu K.W."/>
            <person name="Yoshida K."/>
            <person name="Zhang L.S."/>
            <person name="Chang S.B."/>
            <person name="Chen F."/>
            <person name="Shi Y."/>
            <person name="Su Y.Y."/>
            <person name="Zhang Y.Q."/>
            <person name="Chen L.J."/>
            <person name="Yin Y."/>
            <person name="Lin M."/>
            <person name="Huang H."/>
            <person name="Deng H."/>
            <person name="Wang Z.W."/>
            <person name="Zhu S.L."/>
            <person name="Zhao X."/>
            <person name="Deng C."/>
            <person name="Niu S.C."/>
            <person name="Huang J."/>
            <person name="Wang M."/>
            <person name="Liu G.H."/>
            <person name="Yang H.J."/>
            <person name="Xiao X.J."/>
            <person name="Hsiao Y.Y."/>
            <person name="Wu W.L."/>
            <person name="Chen Y.Y."/>
            <person name="Mitsuda N."/>
            <person name="Ohme-Takagi M."/>
            <person name="Luo Y.B."/>
            <person name="Van de Peer Y."/>
            <person name="Liu Z.J."/>
        </authorList>
    </citation>
    <scope>NUCLEOTIDE SEQUENCE [LARGE SCALE GENOMIC DNA]</scope>
    <source>
        <tissue evidence="2">The whole plant</tissue>
    </source>
</reference>
<accession>A0A2I0VNU7</accession>